<comment type="caution">
    <text evidence="3">The sequence shown here is derived from an EMBL/GenBank/DDBJ whole genome shotgun (WGS) entry which is preliminary data.</text>
</comment>
<dbReference type="PANTHER" id="PTHR30137:SF6">
    <property type="entry name" value="LUCIFERASE-LIKE MONOOXYGENASE"/>
    <property type="match status" value="1"/>
</dbReference>
<name>A0AB36I6G5_CORGT</name>
<dbReference type="GO" id="GO:0016705">
    <property type="term" value="F:oxidoreductase activity, acting on paired donors, with incorporation or reduction of molecular oxygen"/>
    <property type="evidence" value="ECO:0007669"/>
    <property type="project" value="InterPro"/>
</dbReference>
<dbReference type="Pfam" id="PF00296">
    <property type="entry name" value="Bac_luciferase"/>
    <property type="match status" value="1"/>
</dbReference>
<dbReference type="Proteomes" id="UP000186091">
    <property type="component" value="Unassembled WGS sequence"/>
</dbReference>
<dbReference type="InterPro" id="IPR050766">
    <property type="entry name" value="Bact_Lucif_Oxidored"/>
</dbReference>
<evidence type="ECO:0000256" key="1">
    <source>
        <dbReference type="ARBA" id="ARBA00007789"/>
    </source>
</evidence>
<proteinExistence type="predicted"/>
<evidence type="ECO:0000313" key="4">
    <source>
        <dbReference type="Proteomes" id="UP000186091"/>
    </source>
</evidence>
<dbReference type="InterPro" id="IPR019949">
    <property type="entry name" value="CmoO-like"/>
</dbReference>
<dbReference type="InterPro" id="IPR036661">
    <property type="entry name" value="Luciferase-like_sf"/>
</dbReference>
<dbReference type="FunFam" id="3.20.20.30:FF:000002">
    <property type="entry name" value="LLM class flavin-dependent oxidoreductase"/>
    <property type="match status" value="1"/>
</dbReference>
<comment type="similarity">
    <text evidence="1">To bacterial alkanal monooxygenase alpha and beta chains.</text>
</comment>
<dbReference type="SUPFAM" id="SSF51679">
    <property type="entry name" value="Bacterial luciferase-like"/>
    <property type="match status" value="1"/>
</dbReference>
<protein>
    <submittedName>
        <fullName evidence="3">Luciferase</fullName>
    </submittedName>
</protein>
<dbReference type="GO" id="GO:0005829">
    <property type="term" value="C:cytosol"/>
    <property type="evidence" value="ECO:0007669"/>
    <property type="project" value="TreeGrafter"/>
</dbReference>
<dbReference type="EMBL" id="LOQT01000024">
    <property type="protein sequence ID" value="OKX79335.1"/>
    <property type="molecule type" value="Genomic_DNA"/>
</dbReference>
<dbReference type="Gene3D" id="3.20.20.30">
    <property type="entry name" value="Luciferase-like domain"/>
    <property type="match status" value="1"/>
</dbReference>
<dbReference type="AlphaFoldDB" id="A0AB36I6G5"/>
<dbReference type="NCBIfam" id="TIGR03558">
    <property type="entry name" value="oxido_grp_1"/>
    <property type="match status" value="1"/>
</dbReference>
<evidence type="ECO:0000313" key="3">
    <source>
        <dbReference type="EMBL" id="OKX79335.1"/>
    </source>
</evidence>
<gene>
    <name evidence="3" type="ORF">AUP69_11445</name>
</gene>
<sequence length="347" mass="37646">MSDLPFALSVHTGGGPGVGYTVEDGLNETIEIARTADRRGYNRFWMSEHHAMPALSIASPTVMIARLTAETERIRLGAGGIMLPNYSPLVIAEEYGMLDALAPGRIDLGLGRAPGTDAMTAAALRRGVDANEGFPQQLSELMGFLGDNFPAGHPYRDVHAVPGPWQAKQNRVAVPETTPELWILGSSTYSAHLAARLGRPYAFALQFGNADVETAMRIYREEFKPSDVLDSPYSMVSVKTVIADDAETARREATTYAMAMLRMLSRAPFAVFSPEEVESYPATANEQSIIDMYTNRTIAGTAETVADQLEQLQAHTGVDEMMMVLGTHTPGVDAHGLELLADHYILS</sequence>
<accession>A0AB36I6G5</accession>
<dbReference type="RefSeq" id="WP_004567508.1">
    <property type="nucleotide sequence ID" value="NZ_JAAOYN010000001.1"/>
</dbReference>
<evidence type="ECO:0000259" key="2">
    <source>
        <dbReference type="Pfam" id="PF00296"/>
    </source>
</evidence>
<dbReference type="InterPro" id="IPR011251">
    <property type="entry name" value="Luciferase-like_dom"/>
</dbReference>
<organism evidence="3 4">
    <name type="scientific">Corynebacterium glutamicum</name>
    <name type="common">Brevibacterium saccharolyticum</name>
    <dbReference type="NCBI Taxonomy" id="1718"/>
    <lineage>
        <taxon>Bacteria</taxon>
        <taxon>Bacillati</taxon>
        <taxon>Actinomycetota</taxon>
        <taxon>Actinomycetes</taxon>
        <taxon>Mycobacteriales</taxon>
        <taxon>Corynebacteriaceae</taxon>
        <taxon>Corynebacterium</taxon>
    </lineage>
</organism>
<reference evidence="3 4" key="1">
    <citation type="submission" date="2015-12" db="EMBL/GenBank/DDBJ databases">
        <title>Genome sequence of Corynebacterium AS 1.542.</title>
        <authorList>
            <person name="Yang J."/>
            <person name="Yang S."/>
        </authorList>
    </citation>
    <scope>NUCLEOTIDE SEQUENCE [LARGE SCALE GENOMIC DNA]</scope>
    <source>
        <strain evidence="3 4">AS 1.542</strain>
    </source>
</reference>
<dbReference type="PANTHER" id="PTHR30137">
    <property type="entry name" value="LUCIFERASE-LIKE MONOOXYGENASE"/>
    <property type="match status" value="1"/>
</dbReference>
<feature type="domain" description="Luciferase-like" evidence="2">
    <location>
        <begin position="13"/>
        <end position="318"/>
    </location>
</feature>